<comment type="subcellular location">
    <subcellularLocation>
        <location evidence="8">Cell membrane</location>
        <topology evidence="8">Multi-pass membrane protein</topology>
    </subcellularLocation>
    <subcellularLocation>
        <location evidence="1">Membrane</location>
        <topology evidence="1">Multi-pass membrane protein</topology>
    </subcellularLocation>
</comment>
<keyword evidence="6 8" id="KW-1133">Transmembrane helix</keyword>
<evidence type="ECO:0000256" key="6">
    <source>
        <dbReference type="ARBA" id="ARBA00022989"/>
    </source>
</evidence>
<evidence type="ECO:0000256" key="3">
    <source>
        <dbReference type="ARBA" id="ARBA00022475"/>
    </source>
</evidence>
<evidence type="ECO:0000256" key="5">
    <source>
        <dbReference type="ARBA" id="ARBA00022692"/>
    </source>
</evidence>
<feature type="transmembrane region" description="Helical" evidence="8">
    <location>
        <begin position="217"/>
        <end position="244"/>
    </location>
</feature>
<comment type="caution">
    <text evidence="10">The sequence shown here is derived from an EMBL/GenBank/DDBJ whole genome shotgun (WGS) entry which is preliminary data.</text>
</comment>
<keyword evidence="4 8" id="KW-0808">Transferase</keyword>
<dbReference type="GO" id="GO:0046428">
    <property type="term" value="F:1,4-dihydroxy-2-naphthoate polyprenyltransferase activity"/>
    <property type="evidence" value="ECO:0007669"/>
    <property type="project" value="UniProtKB-UniRule"/>
</dbReference>
<comment type="function">
    <text evidence="8">Conversion of 1,4-dihydroxy-2-naphthoate (DHNA) to demethylmenaquinone (DMK).</text>
</comment>
<name>A0A543KKR8_9MICO</name>
<dbReference type="CDD" id="cd13962">
    <property type="entry name" value="PT_UbiA_UBIAD1"/>
    <property type="match status" value="1"/>
</dbReference>
<dbReference type="Proteomes" id="UP000315133">
    <property type="component" value="Unassembled WGS sequence"/>
</dbReference>
<keyword evidence="7 8" id="KW-0472">Membrane</keyword>
<protein>
    <recommendedName>
        <fullName evidence="8 9">1,4-dihydroxy-2-naphthoate octaprenyltransferase</fullName>
        <shortName evidence="8">DHNA-octaprenyltransferase</shortName>
        <ecNumber evidence="8 9">2.5.1.74</ecNumber>
    </recommendedName>
</protein>
<gene>
    <name evidence="8" type="primary">menA</name>
    <name evidence="10" type="ORF">FB476_0455</name>
</gene>
<evidence type="ECO:0000313" key="11">
    <source>
        <dbReference type="Proteomes" id="UP000315133"/>
    </source>
</evidence>
<dbReference type="Pfam" id="PF01040">
    <property type="entry name" value="UbiA"/>
    <property type="match status" value="1"/>
</dbReference>
<keyword evidence="2 8" id="KW-0474">Menaquinone biosynthesis</keyword>
<feature type="transmembrane region" description="Helical" evidence="8">
    <location>
        <begin position="137"/>
        <end position="157"/>
    </location>
</feature>
<evidence type="ECO:0000256" key="9">
    <source>
        <dbReference type="NCBIfam" id="TIGR00751"/>
    </source>
</evidence>
<evidence type="ECO:0000256" key="7">
    <source>
        <dbReference type="ARBA" id="ARBA00023136"/>
    </source>
</evidence>
<dbReference type="InterPro" id="IPR026046">
    <property type="entry name" value="UBIAD1"/>
</dbReference>
<dbReference type="GO" id="GO:0009234">
    <property type="term" value="P:menaquinone biosynthetic process"/>
    <property type="evidence" value="ECO:0007669"/>
    <property type="project" value="UniProtKB-UniRule"/>
</dbReference>
<dbReference type="InterPro" id="IPR004657">
    <property type="entry name" value="MenA"/>
</dbReference>
<dbReference type="NCBIfam" id="TIGR00751">
    <property type="entry name" value="menA"/>
    <property type="match status" value="1"/>
</dbReference>
<dbReference type="PIRSF" id="PIRSF005355">
    <property type="entry name" value="UBIAD1"/>
    <property type="match status" value="1"/>
</dbReference>
<dbReference type="HAMAP" id="MF_01937">
    <property type="entry name" value="MenA_1"/>
    <property type="match status" value="1"/>
</dbReference>
<dbReference type="EMBL" id="VFPU01000001">
    <property type="protein sequence ID" value="TQM95610.1"/>
    <property type="molecule type" value="Genomic_DNA"/>
</dbReference>
<keyword evidence="5 8" id="KW-0812">Transmembrane</keyword>
<feature type="transmembrane region" description="Helical" evidence="8">
    <location>
        <begin position="264"/>
        <end position="290"/>
    </location>
</feature>
<dbReference type="PANTHER" id="PTHR13929">
    <property type="entry name" value="1,4-DIHYDROXY-2-NAPHTHOATE OCTAPRENYLTRANSFERASE"/>
    <property type="match status" value="1"/>
</dbReference>
<evidence type="ECO:0000256" key="1">
    <source>
        <dbReference type="ARBA" id="ARBA00004141"/>
    </source>
</evidence>
<dbReference type="GO" id="GO:0005886">
    <property type="term" value="C:plasma membrane"/>
    <property type="evidence" value="ECO:0007669"/>
    <property type="project" value="UniProtKB-SubCell"/>
</dbReference>
<feature type="transmembrane region" description="Helical" evidence="8">
    <location>
        <begin position="169"/>
        <end position="188"/>
    </location>
</feature>
<dbReference type="RefSeq" id="WP_141817343.1">
    <property type="nucleotide sequence ID" value="NZ_BAAAIL010000003.1"/>
</dbReference>
<proteinExistence type="inferred from homology"/>
<sequence length="294" mass="30230">MATLAQWIEGARPRTLPAAVTPVLVGTASAHALGRSNLALGLLALVVALGFQVGVNYANDYSDGIRGTDEDRVGPVRLVGQQLADPANVKAAAFACFFAASVAGLALVALSGTWLLLLVGLASLWAAWHYTGGENPYGYRGLGEVMVFVFFGLVAVLGTTWTQAHAVDLATIAGAVAMGLLPCAILVTNNLRDIDGDREVGKRTLAVRLGAQRTRALYTGLVVGAFVLVLVAAIAHWTALLGLLAAPLALRPLKVVRGGAMGRALIPALVQTGLLQLAFGVLLSVGLAVAPAVA</sequence>
<dbReference type="PANTHER" id="PTHR13929:SF0">
    <property type="entry name" value="UBIA PRENYLTRANSFERASE DOMAIN-CONTAINING PROTEIN 1"/>
    <property type="match status" value="1"/>
</dbReference>
<comment type="pathway">
    <text evidence="8">Quinol/quinone metabolism; menaquinone biosynthesis; menaquinol from 1,4-dihydroxy-2-naphthoate: step 1/2.</text>
</comment>
<comment type="catalytic activity">
    <reaction evidence="8">
        <text>an all-trans-polyprenyl diphosphate + 1,4-dihydroxy-2-naphthoate + H(+) = a 2-demethylmenaquinol + CO2 + diphosphate</text>
        <dbReference type="Rhea" id="RHEA:26478"/>
        <dbReference type="Rhea" id="RHEA-COMP:9563"/>
        <dbReference type="Rhea" id="RHEA-COMP:9564"/>
        <dbReference type="ChEBI" id="CHEBI:11173"/>
        <dbReference type="ChEBI" id="CHEBI:15378"/>
        <dbReference type="ChEBI" id="CHEBI:16526"/>
        <dbReference type="ChEBI" id="CHEBI:33019"/>
        <dbReference type="ChEBI" id="CHEBI:55437"/>
        <dbReference type="ChEBI" id="CHEBI:58914"/>
        <dbReference type="EC" id="2.5.1.74"/>
    </reaction>
</comment>
<comment type="similarity">
    <text evidence="8">Belongs to the MenA family. Type 1 subfamily.</text>
</comment>
<evidence type="ECO:0000256" key="8">
    <source>
        <dbReference type="HAMAP-Rule" id="MF_01937"/>
    </source>
</evidence>
<keyword evidence="3 8" id="KW-1003">Cell membrane</keyword>
<dbReference type="NCBIfam" id="NF004751">
    <property type="entry name" value="PRK06080.1-3"/>
    <property type="match status" value="1"/>
</dbReference>
<reference evidence="10 11" key="1">
    <citation type="submission" date="2019-06" db="EMBL/GenBank/DDBJ databases">
        <title>Sequencing the genomes of 1000 actinobacteria strains.</title>
        <authorList>
            <person name="Klenk H.-P."/>
        </authorList>
    </citation>
    <scope>NUCLEOTIDE SEQUENCE [LARGE SCALE GENOMIC DNA]</scope>
    <source>
        <strain evidence="10 11">DSM 12362</strain>
    </source>
</reference>
<accession>A0A543KKR8</accession>
<evidence type="ECO:0000256" key="4">
    <source>
        <dbReference type="ARBA" id="ARBA00022679"/>
    </source>
</evidence>
<evidence type="ECO:0000256" key="2">
    <source>
        <dbReference type="ARBA" id="ARBA00022428"/>
    </source>
</evidence>
<dbReference type="GO" id="GO:0042371">
    <property type="term" value="P:vitamin K biosynthetic process"/>
    <property type="evidence" value="ECO:0007669"/>
    <property type="project" value="TreeGrafter"/>
</dbReference>
<dbReference type="AlphaFoldDB" id="A0A543KKR8"/>
<organism evidence="10 11">
    <name type="scientific">Ornithinimicrobium humiphilum</name>
    <dbReference type="NCBI Taxonomy" id="125288"/>
    <lineage>
        <taxon>Bacteria</taxon>
        <taxon>Bacillati</taxon>
        <taxon>Actinomycetota</taxon>
        <taxon>Actinomycetes</taxon>
        <taxon>Micrococcales</taxon>
        <taxon>Ornithinimicrobiaceae</taxon>
        <taxon>Ornithinimicrobium</taxon>
    </lineage>
</organism>
<dbReference type="UniPathway" id="UPA00079">
    <property type="reaction ID" value="UER00168"/>
</dbReference>
<dbReference type="EC" id="2.5.1.74" evidence="8 9"/>
<dbReference type="InterPro" id="IPR000537">
    <property type="entry name" value="UbiA_prenyltransferase"/>
</dbReference>
<evidence type="ECO:0000313" key="10">
    <source>
        <dbReference type="EMBL" id="TQM95610.1"/>
    </source>
</evidence>
<keyword evidence="11" id="KW-1185">Reference proteome</keyword>
<feature type="transmembrane region" description="Helical" evidence="8">
    <location>
        <begin position="38"/>
        <end position="58"/>
    </location>
</feature>
<dbReference type="OrthoDB" id="9767568at2"/>
<feature type="transmembrane region" description="Helical" evidence="8">
    <location>
        <begin position="92"/>
        <end position="125"/>
    </location>
</feature>